<dbReference type="InterPro" id="IPR038071">
    <property type="entry name" value="UROD/MetE-like_sf"/>
</dbReference>
<feature type="non-terminal residue" evidence="2">
    <location>
        <position position="1"/>
    </location>
</feature>
<dbReference type="Gene3D" id="3.20.20.210">
    <property type="match status" value="1"/>
</dbReference>
<dbReference type="PANTHER" id="PTHR47099:SF1">
    <property type="entry name" value="METHYLCOBAMIDE:COM METHYLTRANSFERASE MTBA"/>
    <property type="match status" value="1"/>
</dbReference>
<sequence>NINNPQTLYQGTEEEVYQQTRYAIEAGVNIIAPECAIPLSTPLKNLKAIVSAAHEGYSPI</sequence>
<accession>A0A0F9HFX0</accession>
<organism evidence="2">
    <name type="scientific">marine sediment metagenome</name>
    <dbReference type="NCBI Taxonomy" id="412755"/>
    <lineage>
        <taxon>unclassified sequences</taxon>
        <taxon>metagenomes</taxon>
        <taxon>ecological metagenomes</taxon>
    </lineage>
</organism>
<dbReference type="AlphaFoldDB" id="A0A0F9HFX0"/>
<evidence type="ECO:0000313" key="2">
    <source>
        <dbReference type="EMBL" id="KKL80575.1"/>
    </source>
</evidence>
<dbReference type="InterPro" id="IPR052024">
    <property type="entry name" value="Methanogen_methyltrans"/>
</dbReference>
<reference evidence="2" key="1">
    <citation type="journal article" date="2015" name="Nature">
        <title>Complex archaea that bridge the gap between prokaryotes and eukaryotes.</title>
        <authorList>
            <person name="Spang A."/>
            <person name="Saw J.H."/>
            <person name="Jorgensen S.L."/>
            <person name="Zaremba-Niedzwiedzka K."/>
            <person name="Martijn J."/>
            <person name="Lind A.E."/>
            <person name="van Eijk R."/>
            <person name="Schleper C."/>
            <person name="Guy L."/>
            <person name="Ettema T.J."/>
        </authorList>
    </citation>
    <scope>NUCLEOTIDE SEQUENCE</scope>
</reference>
<feature type="domain" description="Uroporphyrinogen decarboxylase (URO-D)" evidence="1">
    <location>
        <begin position="4"/>
        <end position="55"/>
    </location>
</feature>
<evidence type="ECO:0000259" key="1">
    <source>
        <dbReference type="Pfam" id="PF01208"/>
    </source>
</evidence>
<dbReference type="Pfam" id="PF01208">
    <property type="entry name" value="URO-D"/>
    <property type="match status" value="1"/>
</dbReference>
<comment type="caution">
    <text evidence="2">The sequence shown here is derived from an EMBL/GenBank/DDBJ whole genome shotgun (WGS) entry which is preliminary data.</text>
</comment>
<dbReference type="GO" id="GO:0004853">
    <property type="term" value="F:uroporphyrinogen decarboxylase activity"/>
    <property type="evidence" value="ECO:0007669"/>
    <property type="project" value="InterPro"/>
</dbReference>
<dbReference type="GO" id="GO:0006779">
    <property type="term" value="P:porphyrin-containing compound biosynthetic process"/>
    <property type="evidence" value="ECO:0007669"/>
    <property type="project" value="InterPro"/>
</dbReference>
<gene>
    <name evidence="2" type="ORF">LCGC14_2003410</name>
</gene>
<dbReference type="PANTHER" id="PTHR47099">
    <property type="entry name" value="METHYLCOBAMIDE:COM METHYLTRANSFERASE MTBA"/>
    <property type="match status" value="1"/>
</dbReference>
<protein>
    <recommendedName>
        <fullName evidence="1">Uroporphyrinogen decarboxylase (URO-D) domain-containing protein</fullName>
    </recommendedName>
</protein>
<dbReference type="InterPro" id="IPR000257">
    <property type="entry name" value="Uroporphyrinogen_deCOase"/>
</dbReference>
<dbReference type="EMBL" id="LAZR01022808">
    <property type="protein sequence ID" value="KKL80575.1"/>
    <property type="molecule type" value="Genomic_DNA"/>
</dbReference>
<proteinExistence type="predicted"/>
<name>A0A0F9HFX0_9ZZZZ</name>
<dbReference type="SUPFAM" id="SSF51726">
    <property type="entry name" value="UROD/MetE-like"/>
    <property type="match status" value="1"/>
</dbReference>